<sequence>METRVKLTKKQKEGLVRLLKDLVPTFGLRVRVVDAVANYISETVTQ</sequence>
<protein>
    <submittedName>
        <fullName evidence="1">Uncharacterized protein</fullName>
    </submittedName>
</protein>
<accession>A0A0F8XUI5</accession>
<gene>
    <name evidence="1" type="ORF">LCGC14_2902030</name>
</gene>
<comment type="caution">
    <text evidence="1">The sequence shown here is derived from an EMBL/GenBank/DDBJ whole genome shotgun (WGS) entry which is preliminary data.</text>
</comment>
<organism evidence="1">
    <name type="scientific">marine sediment metagenome</name>
    <dbReference type="NCBI Taxonomy" id="412755"/>
    <lineage>
        <taxon>unclassified sequences</taxon>
        <taxon>metagenomes</taxon>
        <taxon>ecological metagenomes</taxon>
    </lineage>
</organism>
<proteinExistence type="predicted"/>
<name>A0A0F8XUI5_9ZZZZ</name>
<evidence type="ECO:0000313" key="1">
    <source>
        <dbReference type="EMBL" id="KKK72623.1"/>
    </source>
</evidence>
<reference evidence="1" key="1">
    <citation type="journal article" date="2015" name="Nature">
        <title>Complex archaea that bridge the gap between prokaryotes and eukaryotes.</title>
        <authorList>
            <person name="Spang A."/>
            <person name="Saw J.H."/>
            <person name="Jorgensen S.L."/>
            <person name="Zaremba-Niedzwiedzka K."/>
            <person name="Martijn J."/>
            <person name="Lind A.E."/>
            <person name="van Eijk R."/>
            <person name="Schleper C."/>
            <person name="Guy L."/>
            <person name="Ettema T.J."/>
        </authorList>
    </citation>
    <scope>NUCLEOTIDE SEQUENCE</scope>
</reference>
<dbReference type="AlphaFoldDB" id="A0A0F8XUI5"/>
<dbReference type="EMBL" id="LAZR01057169">
    <property type="protein sequence ID" value="KKK72623.1"/>
    <property type="molecule type" value="Genomic_DNA"/>
</dbReference>